<protein>
    <recommendedName>
        <fullName evidence="8">WSC domain-containing protein</fullName>
    </recommendedName>
</protein>
<keyword evidence="4" id="KW-1133">Transmembrane helix</keyword>
<dbReference type="STRING" id="282301.A0A267E074"/>
<evidence type="ECO:0000256" key="1">
    <source>
        <dbReference type="ARBA" id="ARBA00004167"/>
    </source>
</evidence>
<feature type="chain" id="PRO_5012447487" description="WSC domain-containing protein" evidence="7">
    <location>
        <begin position="24"/>
        <end position="397"/>
    </location>
</feature>
<organism evidence="9 10">
    <name type="scientific">Macrostomum lignano</name>
    <dbReference type="NCBI Taxonomy" id="282301"/>
    <lineage>
        <taxon>Eukaryota</taxon>
        <taxon>Metazoa</taxon>
        <taxon>Spiralia</taxon>
        <taxon>Lophotrochozoa</taxon>
        <taxon>Platyhelminthes</taxon>
        <taxon>Rhabditophora</taxon>
        <taxon>Macrostomorpha</taxon>
        <taxon>Macrostomida</taxon>
        <taxon>Macrostomidae</taxon>
        <taxon>Macrostomum</taxon>
    </lineage>
</organism>
<dbReference type="Proteomes" id="UP000215902">
    <property type="component" value="Unassembled WGS sequence"/>
</dbReference>
<dbReference type="PANTHER" id="PTHR24269:SF16">
    <property type="entry name" value="PROTEIN SLG1"/>
    <property type="match status" value="1"/>
</dbReference>
<comment type="subcellular location">
    <subcellularLocation>
        <location evidence="1">Membrane</location>
        <topology evidence="1">Single-pass membrane protein</topology>
    </subcellularLocation>
</comment>
<dbReference type="OrthoDB" id="6151979at2759"/>
<evidence type="ECO:0000256" key="6">
    <source>
        <dbReference type="ARBA" id="ARBA00023180"/>
    </source>
</evidence>
<evidence type="ECO:0000313" key="9">
    <source>
        <dbReference type="EMBL" id="PAA54259.1"/>
    </source>
</evidence>
<accession>A0A267E074</accession>
<evidence type="ECO:0000256" key="4">
    <source>
        <dbReference type="ARBA" id="ARBA00022989"/>
    </source>
</evidence>
<evidence type="ECO:0000313" key="10">
    <source>
        <dbReference type="Proteomes" id="UP000215902"/>
    </source>
</evidence>
<proteinExistence type="predicted"/>
<evidence type="ECO:0000256" key="5">
    <source>
        <dbReference type="ARBA" id="ARBA00023136"/>
    </source>
</evidence>
<keyword evidence="2" id="KW-0812">Transmembrane</keyword>
<dbReference type="PROSITE" id="PS51212">
    <property type="entry name" value="WSC"/>
    <property type="match status" value="2"/>
</dbReference>
<evidence type="ECO:0000256" key="2">
    <source>
        <dbReference type="ARBA" id="ARBA00022692"/>
    </source>
</evidence>
<gene>
    <name evidence="9" type="ORF">BOX15_Mlig006903g2</name>
</gene>
<keyword evidence="3 7" id="KW-0732">Signal</keyword>
<dbReference type="InterPro" id="IPR002889">
    <property type="entry name" value="WSC_carb-bd"/>
</dbReference>
<feature type="domain" description="WSC" evidence="8">
    <location>
        <begin position="117"/>
        <end position="207"/>
    </location>
</feature>
<dbReference type="GO" id="GO:0005886">
    <property type="term" value="C:plasma membrane"/>
    <property type="evidence" value="ECO:0007669"/>
    <property type="project" value="TreeGrafter"/>
</dbReference>
<keyword evidence="5" id="KW-0472">Membrane</keyword>
<name>A0A267E074_9PLAT</name>
<dbReference type="PANTHER" id="PTHR24269">
    <property type="entry name" value="KREMEN PROTEIN"/>
    <property type="match status" value="1"/>
</dbReference>
<reference evidence="9 10" key="1">
    <citation type="submission" date="2017-06" db="EMBL/GenBank/DDBJ databases">
        <title>A platform for efficient transgenesis in Macrostomum lignano, a flatworm model organism for stem cell research.</title>
        <authorList>
            <person name="Berezikov E."/>
        </authorList>
    </citation>
    <scope>NUCLEOTIDE SEQUENCE [LARGE SCALE GENOMIC DNA]</scope>
    <source>
        <strain evidence="9">DV1</strain>
        <tissue evidence="9">Whole organism</tissue>
    </source>
</reference>
<evidence type="ECO:0000259" key="8">
    <source>
        <dbReference type="PROSITE" id="PS51212"/>
    </source>
</evidence>
<feature type="signal peptide" evidence="7">
    <location>
        <begin position="1"/>
        <end position="23"/>
    </location>
</feature>
<dbReference type="Pfam" id="PF01822">
    <property type="entry name" value="WSC"/>
    <property type="match status" value="2"/>
</dbReference>
<sequence length="397" mass="44314">MATAAWLLLPLSLLLVLSQVVHGYHYVGCYRDAGNRDLSVLASRGSMSVGKCNHVCTSRHFRFFGVQARKECWCGNSYGKYGAKPSRDCRDRCSGQSSEICGGRWRNSIYTTDITSGMHYIGCFVDNGVRDLSHLGGHGGMTINKCKNICKSRGYAFFGVQYADYCFCDNRYGKYGARPDSECNMHCNGDRSSLCGGPWRNNVYATGLKATVSISATGKPIRDSIAAKVRLMSAAIPAGVVCSSCLITSFRRQNVIHRSDSFPVSQLNARMSHYPASARNKLKALHFGANAKTTFEDSKIDIRPNHASKNTYFGIAHRSNNHIRLGMISTIITATLVHKYNVFNKRVCRKVFFWNRCKNHAIKQRRGYNGNEIRQIDAALQSETMRVFTENLGHIHV</sequence>
<dbReference type="AlphaFoldDB" id="A0A267E074"/>
<comment type="caution">
    <text evidence="9">The sequence shown here is derived from an EMBL/GenBank/DDBJ whole genome shotgun (WGS) entry which is preliminary data.</text>
</comment>
<dbReference type="EMBL" id="NIVC01002943">
    <property type="protein sequence ID" value="PAA54259.1"/>
    <property type="molecule type" value="Genomic_DNA"/>
</dbReference>
<feature type="domain" description="WSC" evidence="8">
    <location>
        <begin position="23"/>
        <end position="113"/>
    </location>
</feature>
<evidence type="ECO:0000256" key="7">
    <source>
        <dbReference type="SAM" id="SignalP"/>
    </source>
</evidence>
<evidence type="ECO:0000256" key="3">
    <source>
        <dbReference type="ARBA" id="ARBA00022729"/>
    </source>
</evidence>
<keyword evidence="6" id="KW-0325">Glycoprotein</keyword>
<keyword evidence="10" id="KW-1185">Reference proteome</keyword>
<dbReference type="InterPro" id="IPR051836">
    <property type="entry name" value="Kremen_rcpt"/>
</dbReference>
<dbReference type="SMART" id="SM00321">
    <property type="entry name" value="WSC"/>
    <property type="match status" value="2"/>
</dbReference>